<comment type="similarity">
    <text evidence="3 9">Belongs to the TrpC family.</text>
</comment>
<dbReference type="NCBIfam" id="NF001377">
    <property type="entry name" value="PRK00278.2-4"/>
    <property type="match status" value="1"/>
</dbReference>
<dbReference type="SUPFAM" id="SSF51366">
    <property type="entry name" value="Ribulose-phoshate binding barrel"/>
    <property type="match status" value="1"/>
</dbReference>
<dbReference type="OrthoDB" id="9804217at2"/>
<comment type="pathway">
    <text evidence="2 9">Amino-acid biosynthesis; L-tryptophan biosynthesis; L-tryptophan from chorismate: step 4/5.</text>
</comment>
<keyword evidence="8 9" id="KW-0456">Lyase</keyword>
<evidence type="ECO:0000313" key="12">
    <source>
        <dbReference type="Proteomes" id="UP000253090"/>
    </source>
</evidence>
<dbReference type="EC" id="4.1.1.48" evidence="9"/>
<evidence type="ECO:0000256" key="9">
    <source>
        <dbReference type="HAMAP-Rule" id="MF_00134"/>
    </source>
</evidence>
<dbReference type="AlphaFoldDB" id="A0A369BRP5"/>
<proteinExistence type="inferred from homology"/>
<gene>
    <name evidence="9" type="primary">trpC</name>
    <name evidence="11" type="ORF">DFP94_101863</name>
</gene>
<dbReference type="Pfam" id="PF00218">
    <property type="entry name" value="IGPS"/>
    <property type="match status" value="1"/>
</dbReference>
<evidence type="ECO:0000256" key="8">
    <source>
        <dbReference type="ARBA" id="ARBA00023239"/>
    </source>
</evidence>
<dbReference type="InterPro" id="IPR001468">
    <property type="entry name" value="Indole-3-GlycerolPSynthase_CS"/>
</dbReference>
<dbReference type="GO" id="GO:0000162">
    <property type="term" value="P:L-tryptophan biosynthetic process"/>
    <property type="evidence" value="ECO:0007669"/>
    <property type="project" value="UniProtKB-UniRule"/>
</dbReference>
<dbReference type="RefSeq" id="WP_114495167.1">
    <property type="nucleotide sequence ID" value="NZ_QPJW01000001.1"/>
</dbReference>
<dbReference type="FunFam" id="3.20.20.70:FF:000024">
    <property type="entry name" value="Indole-3-glycerol phosphate synthase"/>
    <property type="match status" value="1"/>
</dbReference>
<protein>
    <recommendedName>
        <fullName evidence="9">Indole-3-glycerol phosphate synthase</fullName>
        <shortName evidence="9">IGPS</shortName>
        <ecNumber evidence="9">4.1.1.48</ecNumber>
    </recommendedName>
</protein>
<keyword evidence="4 9" id="KW-0028">Amino-acid biosynthesis</keyword>
<dbReference type="InterPro" id="IPR045186">
    <property type="entry name" value="Indole-3-glycerol_P_synth"/>
</dbReference>
<comment type="caution">
    <text evidence="11">The sequence shown here is derived from an EMBL/GenBank/DDBJ whole genome shotgun (WGS) entry which is preliminary data.</text>
</comment>
<keyword evidence="5 9" id="KW-0210">Decarboxylase</keyword>
<evidence type="ECO:0000256" key="5">
    <source>
        <dbReference type="ARBA" id="ARBA00022793"/>
    </source>
</evidence>
<organism evidence="11 12">
    <name type="scientific">Fontibacillus phaseoli</name>
    <dbReference type="NCBI Taxonomy" id="1416533"/>
    <lineage>
        <taxon>Bacteria</taxon>
        <taxon>Bacillati</taxon>
        <taxon>Bacillota</taxon>
        <taxon>Bacilli</taxon>
        <taxon>Bacillales</taxon>
        <taxon>Paenibacillaceae</taxon>
        <taxon>Fontibacillus</taxon>
    </lineage>
</organism>
<dbReference type="Gene3D" id="3.20.20.70">
    <property type="entry name" value="Aldolase class I"/>
    <property type="match status" value="1"/>
</dbReference>
<dbReference type="Proteomes" id="UP000253090">
    <property type="component" value="Unassembled WGS sequence"/>
</dbReference>
<feature type="domain" description="Indole-3-glycerol phosphate synthase" evidence="10">
    <location>
        <begin position="3"/>
        <end position="258"/>
    </location>
</feature>
<keyword evidence="6 9" id="KW-0822">Tryptophan biosynthesis</keyword>
<sequence>MYLDKIVETKKQEVARLAQSFSLADAEREILAMAPTRGFHQALTVRRKRELGLIAEVKKASPSKGLIRRDFHPVRIAEKYAEAGTDCISVLTDEHYFQGSAAYLTAISAAVNVPLLRKDFIIDERQIYEARLIGADAVLLIAAILSDAQLRDYLDVATEIGLDVLLEVHDREELERALALGDAKLIGINNRNLRTFETSLETTALLAELVPPDITLISESGIQTREDIDYLLASKARGVLIGETFMRNEHVDEGIHELMGSVNRGFLKSNPEGSLSNHG</sequence>
<evidence type="ECO:0000256" key="1">
    <source>
        <dbReference type="ARBA" id="ARBA00001633"/>
    </source>
</evidence>
<dbReference type="UniPathway" id="UPA00035">
    <property type="reaction ID" value="UER00043"/>
</dbReference>
<dbReference type="PANTHER" id="PTHR22854:SF2">
    <property type="entry name" value="INDOLE-3-GLYCEROL-PHOSPHATE SYNTHASE"/>
    <property type="match status" value="1"/>
</dbReference>
<evidence type="ECO:0000256" key="3">
    <source>
        <dbReference type="ARBA" id="ARBA00008737"/>
    </source>
</evidence>
<dbReference type="NCBIfam" id="NF001373">
    <property type="entry name" value="PRK00278.1-6"/>
    <property type="match status" value="1"/>
</dbReference>
<accession>A0A369BRP5</accession>
<dbReference type="InterPro" id="IPR013785">
    <property type="entry name" value="Aldolase_TIM"/>
</dbReference>
<dbReference type="PANTHER" id="PTHR22854">
    <property type="entry name" value="TRYPTOPHAN BIOSYNTHESIS PROTEIN"/>
    <property type="match status" value="1"/>
</dbReference>
<dbReference type="GO" id="GO:0004425">
    <property type="term" value="F:indole-3-glycerol-phosphate synthase activity"/>
    <property type="evidence" value="ECO:0007669"/>
    <property type="project" value="UniProtKB-UniRule"/>
</dbReference>
<dbReference type="InterPro" id="IPR013798">
    <property type="entry name" value="Indole-3-glycerol_P_synth_dom"/>
</dbReference>
<dbReference type="EMBL" id="QPJW01000001">
    <property type="protein sequence ID" value="RCX23266.1"/>
    <property type="molecule type" value="Genomic_DNA"/>
</dbReference>
<dbReference type="GO" id="GO:0004640">
    <property type="term" value="F:phosphoribosylanthranilate isomerase activity"/>
    <property type="evidence" value="ECO:0007669"/>
    <property type="project" value="TreeGrafter"/>
</dbReference>
<comment type="catalytic activity">
    <reaction evidence="1 9">
        <text>1-(2-carboxyphenylamino)-1-deoxy-D-ribulose 5-phosphate + H(+) = (1S,2R)-1-C-(indol-3-yl)glycerol 3-phosphate + CO2 + H2O</text>
        <dbReference type="Rhea" id="RHEA:23476"/>
        <dbReference type="ChEBI" id="CHEBI:15377"/>
        <dbReference type="ChEBI" id="CHEBI:15378"/>
        <dbReference type="ChEBI" id="CHEBI:16526"/>
        <dbReference type="ChEBI" id="CHEBI:58613"/>
        <dbReference type="ChEBI" id="CHEBI:58866"/>
        <dbReference type="EC" id="4.1.1.48"/>
    </reaction>
</comment>
<keyword evidence="7 9" id="KW-0057">Aromatic amino acid biosynthesis</keyword>
<dbReference type="InterPro" id="IPR011060">
    <property type="entry name" value="RibuloseP-bd_barrel"/>
</dbReference>
<reference evidence="11 12" key="1">
    <citation type="submission" date="2018-07" db="EMBL/GenBank/DDBJ databases">
        <title>Genomic Encyclopedia of Type Strains, Phase III (KMG-III): the genomes of soil and plant-associated and newly described type strains.</title>
        <authorList>
            <person name="Whitman W."/>
        </authorList>
    </citation>
    <scope>NUCLEOTIDE SEQUENCE [LARGE SCALE GENOMIC DNA]</scope>
    <source>
        <strain evidence="11 12">CECT 8333</strain>
    </source>
</reference>
<evidence type="ECO:0000256" key="4">
    <source>
        <dbReference type="ARBA" id="ARBA00022605"/>
    </source>
</evidence>
<evidence type="ECO:0000256" key="2">
    <source>
        <dbReference type="ARBA" id="ARBA00004696"/>
    </source>
</evidence>
<evidence type="ECO:0000256" key="7">
    <source>
        <dbReference type="ARBA" id="ARBA00023141"/>
    </source>
</evidence>
<name>A0A369BRP5_9BACL</name>
<dbReference type="HAMAP" id="MF_00134_B">
    <property type="entry name" value="IGPS_B"/>
    <property type="match status" value="1"/>
</dbReference>
<dbReference type="CDD" id="cd00331">
    <property type="entry name" value="IGPS"/>
    <property type="match status" value="1"/>
</dbReference>
<evidence type="ECO:0000313" key="11">
    <source>
        <dbReference type="EMBL" id="RCX23266.1"/>
    </source>
</evidence>
<evidence type="ECO:0000256" key="6">
    <source>
        <dbReference type="ARBA" id="ARBA00022822"/>
    </source>
</evidence>
<dbReference type="PROSITE" id="PS00614">
    <property type="entry name" value="IGPS"/>
    <property type="match status" value="1"/>
</dbReference>
<keyword evidence="12" id="KW-1185">Reference proteome</keyword>
<evidence type="ECO:0000259" key="10">
    <source>
        <dbReference type="Pfam" id="PF00218"/>
    </source>
</evidence>